<name>A0A167QP54_PHYB8</name>
<dbReference type="EMBL" id="KV440972">
    <property type="protein sequence ID" value="OAD79997.1"/>
    <property type="molecule type" value="Genomic_DNA"/>
</dbReference>
<dbReference type="VEuPathDB" id="FungiDB:PHYBLDRAFT_140007"/>
<dbReference type="InParanoid" id="A0A167QP54"/>
<evidence type="ECO:0000313" key="1">
    <source>
        <dbReference type="EMBL" id="OAD79997.1"/>
    </source>
</evidence>
<evidence type="ECO:0000313" key="2">
    <source>
        <dbReference type="Proteomes" id="UP000077315"/>
    </source>
</evidence>
<organism evidence="1 2">
    <name type="scientific">Phycomyces blakesleeanus (strain ATCC 8743b / DSM 1359 / FGSC 10004 / NBRC 33097 / NRRL 1555)</name>
    <dbReference type="NCBI Taxonomy" id="763407"/>
    <lineage>
        <taxon>Eukaryota</taxon>
        <taxon>Fungi</taxon>
        <taxon>Fungi incertae sedis</taxon>
        <taxon>Mucoromycota</taxon>
        <taxon>Mucoromycotina</taxon>
        <taxon>Mucoromycetes</taxon>
        <taxon>Mucorales</taxon>
        <taxon>Phycomycetaceae</taxon>
        <taxon>Phycomyces</taxon>
    </lineage>
</organism>
<accession>A0A167QP54</accession>
<gene>
    <name evidence="1" type="ORF">PHYBLDRAFT_140007</name>
</gene>
<sequence>MATPTASISTSSVTDINEIKFYKNNASTVNEEDILGLITTLGIKETPQLTAILETVRAGGKVDKNSFNAVISSLLEDRPTLGELSASISDFDIHM</sequence>
<protein>
    <submittedName>
        <fullName evidence="1">Uncharacterized protein</fullName>
    </submittedName>
</protein>
<dbReference type="GeneID" id="28991223"/>
<dbReference type="RefSeq" id="XP_018298037.1">
    <property type="nucleotide sequence ID" value="XM_018430317.1"/>
</dbReference>
<reference evidence="2" key="1">
    <citation type="submission" date="2015-06" db="EMBL/GenBank/DDBJ databases">
        <title>Expansion of signal transduction pathways in fungi by whole-genome duplication.</title>
        <authorList>
            <consortium name="DOE Joint Genome Institute"/>
            <person name="Corrochano L.M."/>
            <person name="Kuo A."/>
            <person name="Marcet-Houben M."/>
            <person name="Polaino S."/>
            <person name="Salamov A."/>
            <person name="Villalobos J.M."/>
            <person name="Alvarez M.I."/>
            <person name="Avalos J."/>
            <person name="Benito E.P."/>
            <person name="Benoit I."/>
            <person name="Burger G."/>
            <person name="Camino L.P."/>
            <person name="Canovas D."/>
            <person name="Cerda-Olmedo E."/>
            <person name="Cheng J.-F."/>
            <person name="Dominguez A."/>
            <person name="Elias M."/>
            <person name="Eslava A.P."/>
            <person name="Glaser F."/>
            <person name="Grimwood J."/>
            <person name="Gutierrez G."/>
            <person name="Heitman J."/>
            <person name="Henrissat B."/>
            <person name="Iturriaga E.A."/>
            <person name="Lang B.F."/>
            <person name="Lavin J.L."/>
            <person name="Lee S."/>
            <person name="Li W."/>
            <person name="Lindquist E."/>
            <person name="Lopez-Garcia S."/>
            <person name="Luque E.M."/>
            <person name="Marcos A.T."/>
            <person name="Martin J."/>
            <person name="McCluskey K."/>
            <person name="Medina H.R."/>
            <person name="Miralles-Duran A."/>
            <person name="Miyazaki A."/>
            <person name="Munoz-Torres E."/>
            <person name="Oguiza J.A."/>
            <person name="Ohm R."/>
            <person name="Olmedo M."/>
            <person name="Orejas M."/>
            <person name="Ortiz-Castellanos L."/>
            <person name="Pisabarro A.G."/>
            <person name="Rodriguez-Romero J."/>
            <person name="Ruiz-Herrera J."/>
            <person name="Ruiz-Vazquez R."/>
            <person name="Sanz C."/>
            <person name="Schackwitz W."/>
            <person name="Schmutz J."/>
            <person name="Shahriari M."/>
            <person name="Shelest E."/>
            <person name="Silva-Franco F."/>
            <person name="Soanes D."/>
            <person name="Syed K."/>
            <person name="Tagua V.G."/>
            <person name="Talbot N.J."/>
            <person name="Thon M."/>
            <person name="De vries R.P."/>
            <person name="Wiebenga A."/>
            <person name="Yadav J.S."/>
            <person name="Braun E.L."/>
            <person name="Baker S."/>
            <person name="Garre V."/>
            <person name="Horwitz B."/>
            <person name="Torres-Martinez S."/>
            <person name="Idnurm A."/>
            <person name="Herrera-Estrella A."/>
            <person name="Gabaldon T."/>
            <person name="Grigoriev I.V."/>
        </authorList>
    </citation>
    <scope>NUCLEOTIDE SEQUENCE [LARGE SCALE GENOMIC DNA]</scope>
    <source>
        <strain evidence="2">NRRL 1555(-)</strain>
    </source>
</reference>
<dbReference type="Proteomes" id="UP000077315">
    <property type="component" value="Unassembled WGS sequence"/>
</dbReference>
<keyword evidence="2" id="KW-1185">Reference proteome</keyword>
<dbReference type="AlphaFoldDB" id="A0A167QP54"/>
<dbReference type="OrthoDB" id="2270765at2759"/>
<proteinExistence type="predicted"/>